<reference evidence="3 4" key="1">
    <citation type="submission" date="2020-04" db="EMBL/GenBank/DDBJ databases">
        <title>Whole-genome sequencing of Vibrio spp. from China reveals different genetic environments of blaCTX-M-14 among diverse lineages.</title>
        <authorList>
            <person name="Zheng Z."/>
            <person name="Ye L."/>
            <person name="Chen S."/>
        </authorList>
    </citation>
    <scope>NUCLEOTIDE SEQUENCE [LARGE SCALE GENOMIC DNA]</scope>
    <source>
        <strain evidence="3 4">Vb0551</strain>
    </source>
</reference>
<proteinExistence type="predicted"/>
<name>A0A7Y0SPB2_VIBPH</name>
<dbReference type="Proteomes" id="UP000518904">
    <property type="component" value="Unassembled WGS sequence"/>
</dbReference>
<dbReference type="Pfam" id="PF06527">
    <property type="entry name" value="TniQ"/>
    <property type="match status" value="1"/>
</dbReference>
<dbReference type="InterPro" id="IPR009492">
    <property type="entry name" value="TniQ"/>
</dbReference>
<protein>
    <submittedName>
        <fullName evidence="3">Transposase</fullName>
    </submittedName>
</protein>
<dbReference type="AlphaFoldDB" id="A0A7Y0SPB2"/>
<evidence type="ECO:0000259" key="2">
    <source>
        <dbReference type="Pfam" id="PF15978"/>
    </source>
</evidence>
<dbReference type="Pfam" id="PF15978">
    <property type="entry name" value="TnsD"/>
    <property type="match status" value="1"/>
</dbReference>
<evidence type="ECO:0000313" key="4">
    <source>
        <dbReference type="Proteomes" id="UP000518904"/>
    </source>
</evidence>
<sequence>MEMRLPQPLPDESFHSRICRHFNICGFTTEQYLQDIFGDSRASVHPYLNANLGLVCKALNQSVHDIWTNQTLAPLFFHFLPKYRQVIGDINVPPNSLIRASQISAFRERERLHIKYCPKCAEEEVSKYGVSYWHCLHQITGVDACPRHGVWLNHVELPERSHIDMPSIASIQPLDCSPMAAKFANYCGCYLHQIRKNERILSNKKRIERLRKKGFITSVGQVRRKQICKALFVLSEQILPSDSALKPKSEQDFSYWSAALSGTMNQPPFKQLILDFYLEQIADDEKFSHVSKVDNTNSFVEDRCCDLLRKGCSMAEVSRQLGKSRCYVKGIALKHQIPVNLRPKVITEALKQDVINMARKGFHRQVIARKHQVSTGSIELIISTTEGLVEWRKLCKHQSMSRRYKAQITRYLLTQPQATIQNVKTDCEAAFFWLYNHQKYWLDSCLPAPQEVQHVDRVDWEQRDKELSKKVTQILSNSDRKLSRTELDRALGGHGWLTSKKKKLPRTLLTISLCSDKLK</sequence>
<dbReference type="EMBL" id="JABCLB010002612">
    <property type="protein sequence ID" value="NMU87101.1"/>
    <property type="molecule type" value="Genomic_DNA"/>
</dbReference>
<feature type="domain" description="Transposon Tn7 transposition protein TnsD C-terminal" evidence="2">
    <location>
        <begin position="357"/>
        <end position="507"/>
    </location>
</feature>
<dbReference type="InterPro" id="IPR032750">
    <property type="entry name" value="TnsD_C"/>
</dbReference>
<evidence type="ECO:0000313" key="3">
    <source>
        <dbReference type="EMBL" id="NMU87101.1"/>
    </source>
</evidence>
<gene>
    <name evidence="3" type="ORF">HKB16_30110</name>
</gene>
<evidence type="ECO:0000259" key="1">
    <source>
        <dbReference type="Pfam" id="PF06527"/>
    </source>
</evidence>
<accession>A0A7Y0SPB2</accession>
<comment type="caution">
    <text evidence="3">The sequence shown here is derived from an EMBL/GenBank/DDBJ whole genome shotgun (WGS) entry which is preliminary data.</text>
</comment>
<organism evidence="3 4">
    <name type="scientific">Vibrio parahaemolyticus</name>
    <dbReference type="NCBI Taxonomy" id="670"/>
    <lineage>
        <taxon>Bacteria</taxon>
        <taxon>Pseudomonadati</taxon>
        <taxon>Pseudomonadota</taxon>
        <taxon>Gammaproteobacteria</taxon>
        <taxon>Vibrionales</taxon>
        <taxon>Vibrionaceae</taxon>
        <taxon>Vibrio</taxon>
    </lineage>
</organism>
<feature type="domain" description="TniQ" evidence="1">
    <location>
        <begin position="6"/>
        <end position="151"/>
    </location>
</feature>